<comment type="caution">
    <text evidence="3">The sequence shown here is derived from an EMBL/GenBank/DDBJ whole genome shotgun (WGS) entry which is preliminary data.</text>
</comment>
<reference evidence="3" key="1">
    <citation type="submission" date="2016-10" db="EMBL/GenBank/DDBJ databases">
        <title>Sequence of Gallionella enrichment culture.</title>
        <authorList>
            <person name="Poehlein A."/>
            <person name="Muehling M."/>
            <person name="Daniel R."/>
        </authorList>
    </citation>
    <scope>NUCLEOTIDE SEQUENCE</scope>
</reference>
<dbReference type="Pfam" id="PF05532">
    <property type="entry name" value="CsbD"/>
    <property type="match status" value="1"/>
</dbReference>
<evidence type="ECO:0000313" key="3">
    <source>
        <dbReference type="EMBL" id="OIQ98001.1"/>
    </source>
</evidence>
<dbReference type="InterPro" id="IPR008462">
    <property type="entry name" value="CsbD"/>
</dbReference>
<gene>
    <name evidence="3" type="ORF">GALL_199220</name>
</gene>
<evidence type="ECO:0000256" key="1">
    <source>
        <dbReference type="ARBA" id="ARBA00009129"/>
    </source>
</evidence>
<dbReference type="EMBL" id="MLJW01000124">
    <property type="protein sequence ID" value="OIQ98001.1"/>
    <property type="molecule type" value="Genomic_DNA"/>
</dbReference>
<protein>
    <submittedName>
        <fullName evidence="3">CsbD-like protein</fullName>
    </submittedName>
</protein>
<accession>A0A1J5RQK7</accession>
<dbReference type="Gene3D" id="1.10.1470.10">
    <property type="entry name" value="YjbJ"/>
    <property type="match status" value="1"/>
</dbReference>
<organism evidence="3">
    <name type="scientific">mine drainage metagenome</name>
    <dbReference type="NCBI Taxonomy" id="410659"/>
    <lineage>
        <taxon>unclassified sequences</taxon>
        <taxon>metagenomes</taxon>
        <taxon>ecological metagenomes</taxon>
    </lineage>
</organism>
<dbReference type="SUPFAM" id="SSF69047">
    <property type="entry name" value="Hypothetical protein YjbJ"/>
    <property type="match status" value="1"/>
</dbReference>
<dbReference type="InterPro" id="IPR036629">
    <property type="entry name" value="YjbJ_sf"/>
</dbReference>
<dbReference type="AlphaFoldDB" id="A0A1J5RQK7"/>
<comment type="similarity">
    <text evidence="1">Belongs to the UPF0337 (CsbD) family.</text>
</comment>
<proteinExistence type="inferred from homology"/>
<feature type="domain" description="CsbD-like" evidence="2">
    <location>
        <begin position="28"/>
        <end position="75"/>
    </location>
</feature>
<evidence type="ECO:0000259" key="2">
    <source>
        <dbReference type="Pfam" id="PF05532"/>
    </source>
</evidence>
<sequence>MGYVPRSAYTSDTTACAFVTNMKTGNHDKAAGISKSVAGCAKAAAGTLLGNPQLKAEGKAEQIAGRAQIKSGQIKKILGK</sequence>
<name>A0A1J5RQK7_9ZZZZ</name>